<dbReference type="Proteomes" id="UP000663859">
    <property type="component" value="Unassembled WGS sequence"/>
</dbReference>
<proteinExistence type="predicted"/>
<gene>
    <name evidence="1" type="ORF">MPNT_80006</name>
</gene>
<name>A0A8J2BPP2_9BACT</name>
<comment type="caution">
    <text evidence="1">The sequence shown here is derived from an EMBL/GenBank/DDBJ whole genome shotgun (WGS) entry which is preliminary data.</text>
</comment>
<reference evidence="1" key="1">
    <citation type="submission" date="2021-02" db="EMBL/GenBank/DDBJ databases">
        <authorList>
            <person name="Cremers G."/>
            <person name="Picone N."/>
        </authorList>
    </citation>
    <scope>NUCLEOTIDE SEQUENCE</scope>
    <source>
        <strain evidence="1">PQ17</strain>
    </source>
</reference>
<sequence>MNNRCVTFAFIVGGTIIFCGCSGNPSQRMGALPVDPALIQNSYDYTKPYDVQDKGKPAYVLPVINHGWVKAQVDPKTGQWIGGHYVGTVVEQGHWATLEEAELSGRPYLRADNGQVIVPDPVQKNPGTSDGGVEIDLVTLRERVQKLEKNMSEVLPPEELRRGLGETDIQAKQDSIPEKALPGIVVGDPSEGAGVHQAVGSTTRTVSFATVGEEEPRGTRTTEAHSISPRATDLKSLEIPVGKPGEKMAVRAPAGDYLVVEFEPDKKVQVTYRNKTMQKPIPPGKDVLVLTLPAD</sequence>
<dbReference type="AlphaFoldDB" id="A0A8J2BPP2"/>
<dbReference type="RefSeq" id="WP_174582567.1">
    <property type="nucleotide sequence ID" value="NZ_CAJNOB010000070.1"/>
</dbReference>
<accession>A0A8J2BPP2</accession>
<dbReference type="EMBL" id="CAJNOB010000070">
    <property type="protein sequence ID" value="CAF0704879.1"/>
    <property type="molecule type" value="Genomic_DNA"/>
</dbReference>
<keyword evidence="2" id="KW-1185">Reference proteome</keyword>
<protein>
    <submittedName>
        <fullName evidence="1">Uncharacterized protein</fullName>
    </submittedName>
</protein>
<dbReference type="PROSITE" id="PS51257">
    <property type="entry name" value="PROKAR_LIPOPROTEIN"/>
    <property type="match status" value="1"/>
</dbReference>
<evidence type="ECO:0000313" key="2">
    <source>
        <dbReference type="Proteomes" id="UP000663859"/>
    </source>
</evidence>
<organism evidence="1 2">
    <name type="scientific">Candidatus Methylacidithermus pantelleriae</name>
    <dbReference type="NCBI Taxonomy" id="2744239"/>
    <lineage>
        <taxon>Bacteria</taxon>
        <taxon>Pseudomonadati</taxon>
        <taxon>Verrucomicrobiota</taxon>
        <taxon>Methylacidiphilae</taxon>
        <taxon>Methylacidiphilales</taxon>
        <taxon>Methylacidiphilaceae</taxon>
        <taxon>Candidatus Methylacidithermus</taxon>
    </lineage>
</organism>
<evidence type="ECO:0000313" key="1">
    <source>
        <dbReference type="EMBL" id="CAF0704879.1"/>
    </source>
</evidence>